<keyword evidence="1" id="KW-0732">Signal</keyword>
<proteinExistence type="predicted"/>
<feature type="signal peptide" evidence="1">
    <location>
        <begin position="1"/>
        <end position="21"/>
    </location>
</feature>
<sequence>MHKELLLATFILYATEMLVTTHTTPPHCAHYDMKQFLNTPEAIWTYKTTYTRNLSCEMNVMESITPSEIIYKRKFVFDQIRNEVLLRGMFLGLYPERMTVMTRGGRPVCAEILLYLAGDLSCAVIKVRPIGRRAKVRIELRVRNSSVTRGTVQADCRDYFHQAAGRRLTYQEYNRGCQHAFIFSTLNVKALNE</sequence>
<protein>
    <submittedName>
        <fullName evidence="2">Lipocalin</fullName>
    </submittedName>
</protein>
<reference evidence="2" key="1">
    <citation type="journal article" date="2016" name="Ticks Tick Borne Dis.">
        <title>De novo assembly and annotation of the salivary gland transcriptome of Rhipicephalus appendiculatus male and female ticks during blood feeding.</title>
        <authorList>
            <person name="de Castro M.H."/>
            <person name="de Klerk D."/>
            <person name="Pienaar R."/>
            <person name="Latif A.A."/>
            <person name="Rees D.J."/>
            <person name="Mans B.J."/>
        </authorList>
    </citation>
    <scope>NUCLEOTIDE SEQUENCE</scope>
    <source>
        <tissue evidence="2">Salivary glands</tissue>
    </source>
</reference>
<accession>A0A131YNC1</accession>
<name>A0A131YNC1_RHIAP</name>
<evidence type="ECO:0000313" key="2">
    <source>
        <dbReference type="EMBL" id="JAP80773.1"/>
    </source>
</evidence>
<organism evidence="2">
    <name type="scientific">Rhipicephalus appendiculatus</name>
    <name type="common">Brown ear tick</name>
    <dbReference type="NCBI Taxonomy" id="34631"/>
    <lineage>
        <taxon>Eukaryota</taxon>
        <taxon>Metazoa</taxon>
        <taxon>Ecdysozoa</taxon>
        <taxon>Arthropoda</taxon>
        <taxon>Chelicerata</taxon>
        <taxon>Arachnida</taxon>
        <taxon>Acari</taxon>
        <taxon>Parasitiformes</taxon>
        <taxon>Ixodida</taxon>
        <taxon>Ixodoidea</taxon>
        <taxon>Ixodidae</taxon>
        <taxon>Rhipicephalinae</taxon>
        <taxon>Rhipicephalus</taxon>
        <taxon>Rhipicephalus</taxon>
    </lineage>
</organism>
<evidence type="ECO:0000256" key="1">
    <source>
        <dbReference type="SAM" id="SignalP"/>
    </source>
</evidence>
<dbReference type="AlphaFoldDB" id="A0A131YNC1"/>
<dbReference type="EMBL" id="GEDV01007784">
    <property type="protein sequence ID" value="JAP80773.1"/>
    <property type="molecule type" value="Transcribed_RNA"/>
</dbReference>
<feature type="chain" id="PRO_5007285515" evidence="1">
    <location>
        <begin position="22"/>
        <end position="193"/>
    </location>
</feature>